<dbReference type="GO" id="GO:0006790">
    <property type="term" value="P:sulfur compound metabolic process"/>
    <property type="evidence" value="ECO:0007669"/>
    <property type="project" value="TreeGrafter"/>
</dbReference>
<feature type="domain" description="Moybdenum cofactor oxidoreductase dimerisation" evidence="8">
    <location>
        <begin position="422"/>
        <end position="494"/>
    </location>
</feature>
<dbReference type="Gene3D" id="3.90.420.10">
    <property type="entry name" value="Oxidoreductase, molybdopterin-binding domain"/>
    <property type="match status" value="1"/>
</dbReference>
<comment type="cofactor">
    <cofactor evidence="1">
        <name>Mo-molybdopterin</name>
        <dbReference type="ChEBI" id="CHEBI:71302"/>
    </cofactor>
</comment>
<comment type="caution">
    <text evidence="9">The sequence shown here is derived from an EMBL/GenBank/DDBJ whole genome shotgun (WGS) entry which is preliminary data.</text>
</comment>
<evidence type="ECO:0000256" key="6">
    <source>
        <dbReference type="SAM" id="Phobius"/>
    </source>
</evidence>
<keyword evidence="6" id="KW-0812">Transmembrane</keyword>
<dbReference type="SUPFAM" id="SSF56524">
    <property type="entry name" value="Oxidoreductase molybdopterin-binding domain"/>
    <property type="match status" value="1"/>
</dbReference>
<dbReference type="RefSeq" id="WP_132688047.1">
    <property type="nucleotide sequence ID" value="NZ_SKBU01000006.1"/>
</dbReference>
<feature type="transmembrane region" description="Helical" evidence="6">
    <location>
        <begin position="116"/>
        <end position="138"/>
    </location>
</feature>
<dbReference type="OrthoDB" id="9795587at2"/>
<keyword evidence="6" id="KW-0472">Membrane</keyword>
<keyword evidence="2" id="KW-0500">Molybdenum</keyword>
<gene>
    <name evidence="9" type="ORF">E0L93_02535</name>
</gene>
<evidence type="ECO:0000259" key="8">
    <source>
        <dbReference type="Pfam" id="PF03404"/>
    </source>
</evidence>
<feature type="domain" description="Oxidoreductase molybdopterin-binding" evidence="7">
    <location>
        <begin position="238"/>
        <end position="394"/>
    </location>
</feature>
<evidence type="ECO:0000256" key="3">
    <source>
        <dbReference type="ARBA" id="ARBA00022723"/>
    </source>
</evidence>
<keyword evidence="3" id="KW-0479">Metal-binding</keyword>
<dbReference type="Pfam" id="PF03404">
    <property type="entry name" value="Mo-co_dimer"/>
    <property type="match status" value="1"/>
</dbReference>
<evidence type="ECO:0000313" key="10">
    <source>
        <dbReference type="Proteomes" id="UP000295244"/>
    </source>
</evidence>
<keyword evidence="10" id="KW-1185">Reference proteome</keyword>
<keyword evidence="6" id="KW-1133">Transmembrane helix</keyword>
<dbReference type="InterPro" id="IPR008335">
    <property type="entry name" value="Mopterin_OxRdtase_euk"/>
</dbReference>
<dbReference type="GO" id="GO:0043546">
    <property type="term" value="F:molybdopterin cofactor binding"/>
    <property type="evidence" value="ECO:0007669"/>
    <property type="project" value="TreeGrafter"/>
</dbReference>
<evidence type="ECO:0000313" key="9">
    <source>
        <dbReference type="EMBL" id="TCJ19852.1"/>
    </source>
</evidence>
<dbReference type="Gene3D" id="2.60.40.650">
    <property type="match status" value="1"/>
</dbReference>
<dbReference type="InterPro" id="IPR005066">
    <property type="entry name" value="MoCF_OxRdtse_dimer"/>
</dbReference>
<dbReference type="Proteomes" id="UP000295244">
    <property type="component" value="Unassembled WGS sequence"/>
</dbReference>
<dbReference type="InterPro" id="IPR036374">
    <property type="entry name" value="OxRdtase_Mopterin-bd_sf"/>
</dbReference>
<dbReference type="InterPro" id="IPR000572">
    <property type="entry name" value="OxRdtase_Mopterin-bd_dom"/>
</dbReference>
<dbReference type="PRINTS" id="PR00407">
    <property type="entry name" value="EUMOPTERIN"/>
</dbReference>
<dbReference type="PANTHER" id="PTHR19372:SF7">
    <property type="entry name" value="SULFITE OXIDASE, MITOCHONDRIAL"/>
    <property type="match status" value="1"/>
</dbReference>
<dbReference type="PANTHER" id="PTHR19372">
    <property type="entry name" value="SULFITE REDUCTASE"/>
    <property type="match status" value="1"/>
</dbReference>
<feature type="transmembrane region" description="Helical" evidence="6">
    <location>
        <begin position="51"/>
        <end position="79"/>
    </location>
</feature>
<organism evidence="9 10">
    <name type="scientific">Rubrobacter taiwanensis</name>
    <dbReference type="NCBI Taxonomy" id="185139"/>
    <lineage>
        <taxon>Bacteria</taxon>
        <taxon>Bacillati</taxon>
        <taxon>Actinomycetota</taxon>
        <taxon>Rubrobacteria</taxon>
        <taxon>Rubrobacterales</taxon>
        <taxon>Rubrobacteraceae</taxon>
        <taxon>Rubrobacter</taxon>
    </lineage>
</organism>
<dbReference type="GO" id="GO:0008482">
    <property type="term" value="F:sulfite oxidase activity"/>
    <property type="evidence" value="ECO:0007669"/>
    <property type="project" value="TreeGrafter"/>
</dbReference>
<accession>A0A4V2NX49</accession>
<dbReference type="AlphaFoldDB" id="A0A4V2NX49"/>
<evidence type="ECO:0000256" key="4">
    <source>
        <dbReference type="ARBA" id="ARBA00023002"/>
    </source>
</evidence>
<dbReference type="Pfam" id="PF00174">
    <property type="entry name" value="Oxidored_molyb"/>
    <property type="match status" value="1"/>
</dbReference>
<dbReference type="EMBL" id="SKBU01000006">
    <property type="protein sequence ID" value="TCJ19852.1"/>
    <property type="molecule type" value="Genomic_DNA"/>
</dbReference>
<evidence type="ECO:0000256" key="1">
    <source>
        <dbReference type="ARBA" id="ARBA00001924"/>
    </source>
</evidence>
<feature type="transmembrane region" description="Helical" evidence="6">
    <location>
        <begin position="161"/>
        <end position="182"/>
    </location>
</feature>
<keyword evidence="4" id="KW-0560">Oxidoreductase</keyword>
<dbReference type="GO" id="GO:0020037">
    <property type="term" value="F:heme binding"/>
    <property type="evidence" value="ECO:0007669"/>
    <property type="project" value="TreeGrafter"/>
</dbReference>
<dbReference type="SUPFAM" id="SSF81296">
    <property type="entry name" value="E set domains"/>
    <property type="match status" value="1"/>
</dbReference>
<sequence>MDLRRRETIAGAAGAGVALGITELARGLSEAVPSFALAVSQRAVELAPGGIATAIIGVLGSSATPLLVSIVVLAALFICARIGELSRRRPGAALAGAGALVAAGIAAALFEPGASPPAVISTGLVALAAGAGVVRLMLRGPAEGDAVPEYRRAAAMNRRRFLALAGGAALLGLSGAAAGRMLSDRRAATAVSAKLPVSPAGVKKLPPPPAGASFAVEGMPPLITPKEDFYLIDTAIYAPRVNAEEWQLKISGAVRNPFALTYRDLLSLPAREVDITIACVSNEVGGGLVSNGRWTGVLLSDILEEAGLRRGELDGASDQLVGRAVDGWTAGFRTGLALDGREALVAYGMNGETLPIEHGYPARLVVPGLYGYVSATKWLSEIELTGWREFDAYWTVRGWAKEGPIKTQSRIDTLTSGDTLPAGPVDVGGVAWAPTRGIERVEVSTDGGNTWDEAELAAELSENTWRQWLYRWEAEPGEHTLQVRATDGTGETQTAERSAPAPAGATGYHTVNVTVEG</sequence>
<dbReference type="GO" id="GO:0030151">
    <property type="term" value="F:molybdenum ion binding"/>
    <property type="evidence" value="ECO:0007669"/>
    <property type="project" value="InterPro"/>
</dbReference>
<proteinExistence type="predicted"/>
<feature type="region of interest" description="Disordered" evidence="5">
    <location>
        <begin position="487"/>
        <end position="517"/>
    </location>
</feature>
<dbReference type="InterPro" id="IPR014756">
    <property type="entry name" value="Ig_E-set"/>
</dbReference>
<protein>
    <submittedName>
        <fullName evidence="9">Molybdopterin-binding oxidoreductase</fullName>
    </submittedName>
</protein>
<evidence type="ECO:0000256" key="2">
    <source>
        <dbReference type="ARBA" id="ARBA00022505"/>
    </source>
</evidence>
<name>A0A4V2NX49_9ACTN</name>
<feature type="transmembrane region" description="Helical" evidence="6">
    <location>
        <begin position="91"/>
        <end position="110"/>
    </location>
</feature>
<dbReference type="CDD" id="cd02110">
    <property type="entry name" value="SO_family_Moco_dimer"/>
    <property type="match status" value="1"/>
</dbReference>
<evidence type="ECO:0000256" key="5">
    <source>
        <dbReference type="SAM" id="MobiDB-lite"/>
    </source>
</evidence>
<reference evidence="9 10" key="1">
    <citation type="submission" date="2019-03" db="EMBL/GenBank/DDBJ databases">
        <title>Whole genome sequence of a novel Rubrobacter taiwanensis strain, isolated from Yellowstone National Park.</title>
        <authorList>
            <person name="Freed S."/>
            <person name="Ramaley R.F."/>
            <person name="Kyndt J.A."/>
        </authorList>
    </citation>
    <scope>NUCLEOTIDE SEQUENCE [LARGE SCALE GENOMIC DNA]</scope>
    <source>
        <strain evidence="9 10">Yellowstone</strain>
    </source>
</reference>
<evidence type="ECO:0000259" key="7">
    <source>
        <dbReference type="Pfam" id="PF00174"/>
    </source>
</evidence>